<dbReference type="AlphaFoldDB" id="A0A5B7H446"/>
<reference evidence="1 2" key="1">
    <citation type="submission" date="2019-05" db="EMBL/GenBank/DDBJ databases">
        <title>Another draft genome of Portunus trituberculatus and its Hox gene families provides insights of decapod evolution.</title>
        <authorList>
            <person name="Jeong J.-H."/>
            <person name="Song I."/>
            <person name="Kim S."/>
            <person name="Choi T."/>
            <person name="Kim D."/>
            <person name="Ryu S."/>
            <person name="Kim W."/>
        </authorList>
    </citation>
    <scope>NUCLEOTIDE SEQUENCE [LARGE SCALE GENOMIC DNA]</scope>
    <source>
        <tissue evidence="1">Muscle</tissue>
    </source>
</reference>
<proteinExistence type="predicted"/>
<dbReference type="Proteomes" id="UP000324222">
    <property type="component" value="Unassembled WGS sequence"/>
</dbReference>
<comment type="caution">
    <text evidence="1">The sequence shown here is derived from an EMBL/GenBank/DDBJ whole genome shotgun (WGS) entry which is preliminary data.</text>
</comment>
<sequence length="94" mass="10851">MEQRRQWSLRKREESVNVEMKCGMVADWRYSHCHHAHLHTATTSCRLKPLTFSDGHSSLQTRSLCTISHCGTHLITLHTNTLAPRRSHLEFAAD</sequence>
<name>A0A5B7H446_PORTR</name>
<organism evidence="1 2">
    <name type="scientific">Portunus trituberculatus</name>
    <name type="common">Swimming crab</name>
    <name type="synonym">Neptunus trituberculatus</name>
    <dbReference type="NCBI Taxonomy" id="210409"/>
    <lineage>
        <taxon>Eukaryota</taxon>
        <taxon>Metazoa</taxon>
        <taxon>Ecdysozoa</taxon>
        <taxon>Arthropoda</taxon>
        <taxon>Crustacea</taxon>
        <taxon>Multicrustacea</taxon>
        <taxon>Malacostraca</taxon>
        <taxon>Eumalacostraca</taxon>
        <taxon>Eucarida</taxon>
        <taxon>Decapoda</taxon>
        <taxon>Pleocyemata</taxon>
        <taxon>Brachyura</taxon>
        <taxon>Eubrachyura</taxon>
        <taxon>Portunoidea</taxon>
        <taxon>Portunidae</taxon>
        <taxon>Portuninae</taxon>
        <taxon>Portunus</taxon>
    </lineage>
</organism>
<keyword evidence="2" id="KW-1185">Reference proteome</keyword>
<evidence type="ECO:0000313" key="2">
    <source>
        <dbReference type="Proteomes" id="UP000324222"/>
    </source>
</evidence>
<dbReference type="EMBL" id="VSRR010022397">
    <property type="protein sequence ID" value="MPC64666.1"/>
    <property type="molecule type" value="Genomic_DNA"/>
</dbReference>
<gene>
    <name evidence="1" type="ORF">E2C01_058786</name>
</gene>
<evidence type="ECO:0000313" key="1">
    <source>
        <dbReference type="EMBL" id="MPC64666.1"/>
    </source>
</evidence>
<accession>A0A5B7H446</accession>
<protein>
    <submittedName>
        <fullName evidence="1">Uncharacterized protein</fullName>
    </submittedName>
</protein>